<dbReference type="Proteomes" id="UP000184356">
    <property type="component" value="Unassembled WGS sequence"/>
</dbReference>
<reference evidence="3" key="1">
    <citation type="journal article" date="2017" name="Genome Biol.">
        <title>Comparative genomics reveals high biological diversity and specific adaptations in the industrially and medically important fungal genus Aspergillus.</title>
        <authorList>
            <person name="de Vries R.P."/>
            <person name="Riley R."/>
            <person name="Wiebenga A."/>
            <person name="Aguilar-Osorio G."/>
            <person name="Amillis S."/>
            <person name="Uchima C.A."/>
            <person name="Anderluh G."/>
            <person name="Asadollahi M."/>
            <person name="Askin M."/>
            <person name="Barry K."/>
            <person name="Battaglia E."/>
            <person name="Bayram O."/>
            <person name="Benocci T."/>
            <person name="Braus-Stromeyer S.A."/>
            <person name="Caldana C."/>
            <person name="Canovas D."/>
            <person name="Cerqueira G.C."/>
            <person name="Chen F."/>
            <person name="Chen W."/>
            <person name="Choi C."/>
            <person name="Clum A."/>
            <person name="Dos Santos R.A."/>
            <person name="Damasio A.R."/>
            <person name="Diallinas G."/>
            <person name="Emri T."/>
            <person name="Fekete E."/>
            <person name="Flipphi M."/>
            <person name="Freyberg S."/>
            <person name="Gallo A."/>
            <person name="Gournas C."/>
            <person name="Habgood R."/>
            <person name="Hainaut M."/>
            <person name="Harispe M.L."/>
            <person name="Henrissat B."/>
            <person name="Hilden K.S."/>
            <person name="Hope R."/>
            <person name="Hossain A."/>
            <person name="Karabika E."/>
            <person name="Karaffa L."/>
            <person name="Karanyi Z."/>
            <person name="Krasevec N."/>
            <person name="Kuo A."/>
            <person name="Kusch H."/>
            <person name="LaButti K."/>
            <person name="Lagendijk E.L."/>
            <person name="Lapidus A."/>
            <person name="Levasseur A."/>
            <person name="Lindquist E."/>
            <person name="Lipzen A."/>
            <person name="Logrieco A.F."/>
            <person name="MacCabe A."/>
            <person name="Maekelae M.R."/>
            <person name="Malavazi I."/>
            <person name="Melin P."/>
            <person name="Meyer V."/>
            <person name="Mielnichuk N."/>
            <person name="Miskei M."/>
            <person name="Molnar A.P."/>
            <person name="Mule G."/>
            <person name="Ngan C.Y."/>
            <person name="Orejas M."/>
            <person name="Orosz E."/>
            <person name="Ouedraogo J.P."/>
            <person name="Overkamp K.M."/>
            <person name="Park H.-S."/>
            <person name="Perrone G."/>
            <person name="Piumi F."/>
            <person name="Punt P.J."/>
            <person name="Ram A.F."/>
            <person name="Ramon A."/>
            <person name="Rauscher S."/>
            <person name="Record E."/>
            <person name="Riano-Pachon D.M."/>
            <person name="Robert V."/>
            <person name="Roehrig J."/>
            <person name="Ruller R."/>
            <person name="Salamov A."/>
            <person name="Salih N.S."/>
            <person name="Samson R.A."/>
            <person name="Sandor E."/>
            <person name="Sanguinetti M."/>
            <person name="Schuetze T."/>
            <person name="Sepcic K."/>
            <person name="Shelest E."/>
            <person name="Sherlock G."/>
            <person name="Sophianopoulou V."/>
            <person name="Squina F.M."/>
            <person name="Sun H."/>
            <person name="Susca A."/>
            <person name="Todd R.B."/>
            <person name="Tsang A."/>
            <person name="Unkles S.E."/>
            <person name="van de Wiele N."/>
            <person name="van Rossen-Uffink D."/>
            <person name="Oliveira J.V."/>
            <person name="Vesth T.C."/>
            <person name="Visser J."/>
            <person name="Yu J.-H."/>
            <person name="Zhou M."/>
            <person name="Andersen M.R."/>
            <person name="Archer D.B."/>
            <person name="Baker S.E."/>
            <person name="Benoit I."/>
            <person name="Brakhage A.A."/>
            <person name="Braus G.H."/>
            <person name="Fischer R."/>
            <person name="Frisvad J.C."/>
            <person name="Goldman G.H."/>
            <person name="Houbraken J."/>
            <person name="Oakley B."/>
            <person name="Pocsi I."/>
            <person name="Scazzocchio C."/>
            <person name="Seiboth B."/>
            <person name="vanKuyk P.A."/>
            <person name="Wortman J."/>
            <person name="Dyer P.S."/>
            <person name="Grigoriev I.V."/>
        </authorList>
    </citation>
    <scope>NUCLEOTIDE SEQUENCE [LARGE SCALE GENOMIC DNA]</scope>
    <source>
        <strain evidence="3">CBS 593.65</strain>
    </source>
</reference>
<protein>
    <submittedName>
        <fullName evidence="2">Uncharacterized protein</fullName>
    </submittedName>
</protein>
<feature type="region of interest" description="Disordered" evidence="1">
    <location>
        <begin position="1"/>
        <end position="38"/>
    </location>
</feature>
<dbReference type="AlphaFoldDB" id="A0A1L9T352"/>
<evidence type="ECO:0000313" key="3">
    <source>
        <dbReference type="Proteomes" id="UP000184356"/>
    </source>
</evidence>
<organism evidence="2 3">
    <name type="scientific">Aspergillus sydowii CBS 593.65</name>
    <dbReference type="NCBI Taxonomy" id="1036612"/>
    <lineage>
        <taxon>Eukaryota</taxon>
        <taxon>Fungi</taxon>
        <taxon>Dikarya</taxon>
        <taxon>Ascomycota</taxon>
        <taxon>Pezizomycotina</taxon>
        <taxon>Eurotiomycetes</taxon>
        <taxon>Eurotiomycetidae</taxon>
        <taxon>Eurotiales</taxon>
        <taxon>Aspergillaceae</taxon>
        <taxon>Aspergillus</taxon>
        <taxon>Aspergillus subgen. Nidulantes</taxon>
    </lineage>
</organism>
<keyword evidence="3" id="KW-1185">Reference proteome</keyword>
<feature type="region of interest" description="Disordered" evidence="1">
    <location>
        <begin position="52"/>
        <end position="114"/>
    </location>
</feature>
<dbReference type="EMBL" id="KV878596">
    <property type="protein sequence ID" value="OJJ53884.1"/>
    <property type="molecule type" value="Genomic_DNA"/>
</dbReference>
<gene>
    <name evidence="2" type="ORF">ASPSYDRAFT_36113</name>
</gene>
<evidence type="ECO:0000313" key="2">
    <source>
        <dbReference type="EMBL" id="OJJ53884.1"/>
    </source>
</evidence>
<proteinExistence type="predicted"/>
<dbReference type="VEuPathDB" id="FungiDB:ASPSYDRAFT_36113"/>
<dbReference type="GeneID" id="63761466"/>
<dbReference type="RefSeq" id="XP_040697690.1">
    <property type="nucleotide sequence ID" value="XM_040845393.1"/>
</dbReference>
<accession>A0A1L9T352</accession>
<evidence type="ECO:0000256" key="1">
    <source>
        <dbReference type="SAM" id="MobiDB-lite"/>
    </source>
</evidence>
<name>A0A1L9T352_9EURO</name>
<sequence>MPSSNSMHPSDTDAGRPPGNATVIQPEYTADRNQNATVEDYSRIMLEYTQRRMAGFADPEDTRYAASRSSRSSNTSGQSGNSTSGILAGHASGPSPPSKLPGDSPDSAGAQSAV</sequence>
<dbReference type="OrthoDB" id="4498167at2759"/>
<feature type="compositionally biased region" description="Low complexity" evidence="1">
    <location>
        <begin position="67"/>
        <end position="84"/>
    </location>
</feature>